<sequence length="60" mass="7043">QNSPFPNTKSAIKPWKKGLRLQLEVDSVYAGDALELEKYRDKMFRVEIRLHGIEIEKKEV</sequence>
<reference evidence="1" key="1">
    <citation type="journal article" date="2014" name="Front. Microbiol.">
        <title>High frequency of phylogenetically diverse reductive dehalogenase-homologous genes in deep subseafloor sedimentary metagenomes.</title>
        <authorList>
            <person name="Kawai M."/>
            <person name="Futagami T."/>
            <person name="Toyoda A."/>
            <person name="Takaki Y."/>
            <person name="Nishi S."/>
            <person name="Hori S."/>
            <person name="Arai W."/>
            <person name="Tsubouchi T."/>
            <person name="Morono Y."/>
            <person name="Uchiyama I."/>
            <person name="Ito T."/>
            <person name="Fujiyama A."/>
            <person name="Inagaki F."/>
            <person name="Takami H."/>
        </authorList>
    </citation>
    <scope>NUCLEOTIDE SEQUENCE</scope>
    <source>
        <strain evidence="1">Expedition CK06-06</strain>
    </source>
</reference>
<dbReference type="AlphaFoldDB" id="X0WVR1"/>
<gene>
    <name evidence="1" type="ORF">S01H1_50650</name>
</gene>
<accession>X0WVR1</accession>
<proteinExistence type="predicted"/>
<dbReference type="EMBL" id="BARS01032643">
    <property type="protein sequence ID" value="GAG16851.1"/>
    <property type="molecule type" value="Genomic_DNA"/>
</dbReference>
<feature type="non-terminal residue" evidence="1">
    <location>
        <position position="1"/>
    </location>
</feature>
<name>X0WVR1_9ZZZZ</name>
<evidence type="ECO:0000313" key="1">
    <source>
        <dbReference type="EMBL" id="GAG16851.1"/>
    </source>
</evidence>
<protein>
    <submittedName>
        <fullName evidence="1">Uncharacterized protein</fullName>
    </submittedName>
</protein>
<comment type="caution">
    <text evidence="1">The sequence shown here is derived from an EMBL/GenBank/DDBJ whole genome shotgun (WGS) entry which is preliminary data.</text>
</comment>
<organism evidence="1">
    <name type="scientific">marine sediment metagenome</name>
    <dbReference type="NCBI Taxonomy" id="412755"/>
    <lineage>
        <taxon>unclassified sequences</taxon>
        <taxon>metagenomes</taxon>
        <taxon>ecological metagenomes</taxon>
    </lineage>
</organism>